<sequence length="336" mass="37633">MRKPILIKLDTVTNLSEALYSNIVYSDTLQIKFSLFENSVGLNLSGQTITLIIKKPNGHGIEKNITGITGNTFTINLDEQATCIYGDVEGELILTDSNGTSISNRFSYYVKKGLQDGLINSTDDVQTLVSLRQLIADAQNTLDKYKDTIFEIAGTTDALQALINIREYIDTHLEELTKQNADAVINISKLESSINNADESSKNALEAAELCDNKKANLNQKINLATTKITDIENSINNANEAKENLLEVKNATEQLIEEIKPISDKVAQIDKNTEDLTNHINDNTRHFENGEKVLLKKQINELFDLLNFLINQKDYCLITEDVNYLITEDEKILLM</sequence>
<gene>
    <name evidence="2" type="ORF">CNEO_40917</name>
</gene>
<proteinExistence type="predicted"/>
<comment type="caution">
    <text evidence="2">The sequence shown here is derived from an EMBL/GenBank/DDBJ whole genome shotgun (WGS) entry which is preliminary data.</text>
</comment>
<dbReference type="Pfam" id="PF10651">
    <property type="entry name" value="BppU_N"/>
    <property type="match status" value="1"/>
</dbReference>
<protein>
    <submittedName>
        <fullName evidence="2">Chromosome segregation protein SMC</fullName>
    </submittedName>
</protein>
<dbReference type="RefSeq" id="WP_210886475.1">
    <property type="nucleotide sequence ID" value="NZ_CAKJVE010000004.1"/>
</dbReference>
<dbReference type="Gene3D" id="2.60.40.3350">
    <property type="match status" value="1"/>
</dbReference>
<name>A0AA86JD27_9CLOT</name>
<evidence type="ECO:0000313" key="3">
    <source>
        <dbReference type="Proteomes" id="UP000789738"/>
    </source>
</evidence>
<dbReference type="Proteomes" id="UP000789738">
    <property type="component" value="Unassembled WGS sequence"/>
</dbReference>
<dbReference type="EMBL" id="CAKJVE010000004">
    <property type="protein sequence ID" value="CAG9704009.1"/>
    <property type="molecule type" value="Genomic_DNA"/>
</dbReference>
<feature type="domain" description="BppU N-terminal" evidence="1">
    <location>
        <begin position="27"/>
        <end position="130"/>
    </location>
</feature>
<organism evidence="2 3">
    <name type="scientific">Clostridium neonatale</name>
    <dbReference type="NCBI Taxonomy" id="137838"/>
    <lineage>
        <taxon>Bacteria</taxon>
        <taxon>Bacillati</taxon>
        <taxon>Bacillota</taxon>
        <taxon>Clostridia</taxon>
        <taxon>Eubacteriales</taxon>
        <taxon>Clostridiaceae</taxon>
        <taxon>Clostridium</taxon>
    </lineage>
</organism>
<evidence type="ECO:0000313" key="2">
    <source>
        <dbReference type="EMBL" id="CAG9704009.1"/>
    </source>
</evidence>
<dbReference type="AlphaFoldDB" id="A0AA86JD27"/>
<accession>A0AA86JD27</accession>
<reference evidence="2" key="1">
    <citation type="submission" date="2021-10" db="EMBL/GenBank/DDBJ databases">
        <authorList>
            <person name="Mesa V."/>
        </authorList>
    </citation>
    <scope>NUCLEOTIDE SEQUENCE</scope>
    <source>
        <strain evidence="2">CC3_PB</strain>
    </source>
</reference>
<evidence type="ECO:0000259" key="1">
    <source>
        <dbReference type="Pfam" id="PF10651"/>
    </source>
</evidence>
<dbReference type="InterPro" id="IPR018913">
    <property type="entry name" value="BppU_N"/>
</dbReference>